<reference evidence="5 6" key="1">
    <citation type="submission" date="2018-03" db="EMBL/GenBank/DDBJ databases">
        <title>Draft genome sequence of the plant growth promoting rhizobacterium Pseudomonas protegens strain BNJ-SS-45 isolated from wheat (Triticum aestivum) rhizosphere.</title>
        <authorList>
            <person name="Bajpai A."/>
            <person name="Shende K."/>
            <person name="Meena N."/>
            <person name="Upadhyayula S.R."/>
            <person name="Suravajhala P."/>
            <person name="Medicherla K.M."/>
            <person name="Johri B.N."/>
        </authorList>
    </citation>
    <scope>NUCLEOTIDE SEQUENCE [LARGE SCALE GENOMIC DNA]</scope>
    <source>
        <strain evidence="5 6">BNJ-SS-45</strain>
    </source>
</reference>
<evidence type="ECO:0000313" key="5">
    <source>
        <dbReference type="EMBL" id="PUA41413.1"/>
    </source>
</evidence>
<dbReference type="PROSITE" id="PS51032">
    <property type="entry name" value="AP2_ERF"/>
    <property type="match status" value="1"/>
</dbReference>
<dbReference type="InterPro" id="IPR036955">
    <property type="entry name" value="AP2/ERF_dom_sf"/>
</dbReference>
<dbReference type="GO" id="GO:0003700">
    <property type="term" value="F:DNA-binding transcription factor activity"/>
    <property type="evidence" value="ECO:0007669"/>
    <property type="project" value="InterPro"/>
</dbReference>
<dbReference type="SUPFAM" id="SSF54171">
    <property type="entry name" value="DNA-binding domain"/>
    <property type="match status" value="1"/>
</dbReference>
<dbReference type="Proteomes" id="UP000244178">
    <property type="component" value="Unassembled WGS sequence"/>
</dbReference>
<dbReference type="Gene3D" id="3.90.75.20">
    <property type="match status" value="1"/>
</dbReference>
<dbReference type="Gene3D" id="3.30.730.10">
    <property type="entry name" value="AP2/ERF domain"/>
    <property type="match status" value="1"/>
</dbReference>
<keyword evidence="3" id="KW-0804">Transcription</keyword>
<dbReference type="RefSeq" id="WP_108546445.1">
    <property type="nucleotide sequence ID" value="NZ_JBIUWR010000043.1"/>
</dbReference>
<keyword evidence="2" id="KW-0238">DNA-binding</keyword>
<dbReference type="EMBL" id="PYJM01000013">
    <property type="protein sequence ID" value="PUA41413.1"/>
    <property type="molecule type" value="Genomic_DNA"/>
</dbReference>
<evidence type="ECO:0000256" key="1">
    <source>
        <dbReference type="ARBA" id="ARBA00023015"/>
    </source>
</evidence>
<evidence type="ECO:0000256" key="2">
    <source>
        <dbReference type="ARBA" id="ARBA00023125"/>
    </source>
</evidence>
<dbReference type="InterPro" id="IPR001471">
    <property type="entry name" value="AP2/ERF_dom"/>
</dbReference>
<proteinExistence type="predicted"/>
<dbReference type="Pfam" id="PF13392">
    <property type="entry name" value="HNH_3"/>
    <property type="match status" value="1"/>
</dbReference>
<evidence type="ECO:0000259" key="4">
    <source>
        <dbReference type="PROSITE" id="PS51032"/>
    </source>
</evidence>
<dbReference type="SUPFAM" id="SSF54060">
    <property type="entry name" value="His-Me finger endonucleases"/>
    <property type="match status" value="1"/>
</dbReference>
<protein>
    <submittedName>
        <fullName evidence="5">Fis family transcriptional regulator</fullName>
    </submittedName>
</protein>
<evidence type="ECO:0000256" key="3">
    <source>
        <dbReference type="ARBA" id="ARBA00023163"/>
    </source>
</evidence>
<accession>A0A2T6GB91</accession>
<gene>
    <name evidence="5" type="ORF">C5U62_31750</name>
</gene>
<comment type="caution">
    <text evidence="5">The sequence shown here is derived from an EMBL/GenBank/DDBJ whole genome shotgun (WGS) entry which is preliminary data.</text>
</comment>
<dbReference type="GO" id="GO:0003677">
    <property type="term" value="F:DNA binding"/>
    <property type="evidence" value="ECO:0007669"/>
    <property type="project" value="UniProtKB-KW"/>
</dbReference>
<keyword evidence="1" id="KW-0805">Transcription regulation</keyword>
<dbReference type="InterPro" id="IPR003615">
    <property type="entry name" value="HNH_nuc"/>
</dbReference>
<sequence>MTAKTSSLTQERLKQVLVYDPVTGCMHHLGRMGVKHGSKAGAIDIEGYLVVRVDGVKHRANRLAWLYMTGEHPDGQIDHVNGIRSDDRFCNLRLVSNKQNGRNQRLQSGNKSGVTGVCWHKRFGKWIAQIRVDGKYIYLGMFSDIEDAAAARKAAEVEHGFHANHGRKSARYRHA</sequence>
<dbReference type="AlphaFoldDB" id="A0A2T6GB91"/>
<feature type="domain" description="AP2/ERF" evidence="4">
    <location>
        <begin position="113"/>
        <end position="158"/>
    </location>
</feature>
<organism evidence="5 6">
    <name type="scientific">Pseudomonas protegens</name>
    <dbReference type="NCBI Taxonomy" id="380021"/>
    <lineage>
        <taxon>Bacteria</taxon>
        <taxon>Pseudomonadati</taxon>
        <taxon>Pseudomonadota</taxon>
        <taxon>Gammaproteobacteria</taxon>
        <taxon>Pseudomonadales</taxon>
        <taxon>Pseudomonadaceae</taxon>
        <taxon>Pseudomonas</taxon>
    </lineage>
</organism>
<name>A0A2T6GB91_9PSED</name>
<dbReference type="InterPro" id="IPR016177">
    <property type="entry name" value="DNA-bd_dom_sf"/>
</dbReference>
<evidence type="ECO:0000313" key="6">
    <source>
        <dbReference type="Proteomes" id="UP000244178"/>
    </source>
</evidence>
<dbReference type="InterPro" id="IPR044925">
    <property type="entry name" value="His-Me_finger_sf"/>
</dbReference>